<organism evidence="3 4">
    <name type="scientific">Cellulomonas cellasea DSM 20118</name>
    <dbReference type="NCBI Taxonomy" id="1408250"/>
    <lineage>
        <taxon>Bacteria</taxon>
        <taxon>Bacillati</taxon>
        <taxon>Actinomycetota</taxon>
        <taxon>Actinomycetes</taxon>
        <taxon>Micrococcales</taxon>
        <taxon>Cellulomonadaceae</taxon>
        <taxon>Cellulomonas</taxon>
    </lineage>
</organism>
<feature type="compositionally biased region" description="Low complexity" evidence="1">
    <location>
        <begin position="43"/>
        <end position="56"/>
    </location>
</feature>
<dbReference type="RefSeq" id="WP_211254614.1">
    <property type="nucleotide sequence ID" value="NZ_AXNT01000195.1"/>
</dbReference>
<dbReference type="Proteomes" id="UP000029833">
    <property type="component" value="Unassembled WGS sequence"/>
</dbReference>
<dbReference type="InterPro" id="IPR000086">
    <property type="entry name" value="NUDIX_hydrolase_dom"/>
</dbReference>
<evidence type="ECO:0000313" key="3">
    <source>
        <dbReference type="EMBL" id="KGM00522.1"/>
    </source>
</evidence>
<dbReference type="InterPro" id="IPR015797">
    <property type="entry name" value="NUDIX_hydrolase-like_dom_sf"/>
</dbReference>
<accession>A0A0A0B2X9</accession>
<evidence type="ECO:0000313" key="4">
    <source>
        <dbReference type="Proteomes" id="UP000029833"/>
    </source>
</evidence>
<protein>
    <recommendedName>
        <fullName evidence="2">Nudix hydrolase domain-containing protein</fullName>
    </recommendedName>
</protein>
<dbReference type="Gene3D" id="3.90.79.10">
    <property type="entry name" value="Nucleoside Triphosphate Pyrophosphohydrolase"/>
    <property type="match status" value="1"/>
</dbReference>
<proteinExistence type="predicted"/>
<dbReference type="SUPFAM" id="SSF55811">
    <property type="entry name" value="Nudix"/>
    <property type="match status" value="1"/>
</dbReference>
<dbReference type="Pfam" id="PF00293">
    <property type="entry name" value="NUDIX"/>
    <property type="match status" value="1"/>
</dbReference>
<dbReference type="EMBL" id="AXNT01000195">
    <property type="protein sequence ID" value="KGM00522.1"/>
    <property type="molecule type" value="Genomic_DNA"/>
</dbReference>
<comment type="caution">
    <text evidence="3">The sequence shown here is derived from an EMBL/GenBank/DDBJ whole genome shotgun (WGS) entry which is preliminary data.</text>
</comment>
<name>A0A0A0B2X9_9CELL</name>
<dbReference type="STRING" id="1408250.Q760_08175"/>
<feature type="domain" description="Nudix hydrolase" evidence="2">
    <location>
        <begin position="84"/>
        <end position="185"/>
    </location>
</feature>
<keyword evidence="4" id="KW-1185">Reference proteome</keyword>
<feature type="region of interest" description="Disordered" evidence="1">
    <location>
        <begin position="1"/>
        <end position="70"/>
    </location>
</feature>
<sequence>MSASKTLTPHPRPAPGGTGSDPSARTAGPTPDPGRASGPGSLPAGRASAARTGSRPTGEDASASAQDAPGTSFLRERPALHAEVWVFDRSLTHVVLVEHPWRGLVPPGGAVEPGETPRDAALRSVVELTDLEPTLLDAPAAATTRAYRSGWAPTLCLAFAAVLGGRPELTSTSGHAAVWHPLTPLWSSWFPGDAQRIRTFARSLRG</sequence>
<evidence type="ECO:0000256" key="1">
    <source>
        <dbReference type="SAM" id="MobiDB-lite"/>
    </source>
</evidence>
<reference evidence="3 4" key="1">
    <citation type="submission" date="2013-10" db="EMBL/GenBank/DDBJ databases">
        <authorList>
            <person name="Wang G."/>
            <person name="Zhuang W."/>
        </authorList>
    </citation>
    <scope>NUCLEOTIDE SEQUENCE [LARGE SCALE GENOMIC DNA]</scope>
    <source>
        <strain evidence="3 4">DSM 20118</strain>
    </source>
</reference>
<gene>
    <name evidence="3" type="ORF">Q760_08175</name>
</gene>
<evidence type="ECO:0000259" key="2">
    <source>
        <dbReference type="Pfam" id="PF00293"/>
    </source>
</evidence>
<dbReference type="AlphaFoldDB" id="A0A0A0B2X9"/>